<evidence type="ECO:0000313" key="2">
    <source>
        <dbReference type="Proteomes" id="UP000001340"/>
    </source>
</evidence>
<name>A0A0E2DH15_LEPIR</name>
<gene>
    <name evidence="1" type="ORF">LEP1GSC105_3782</name>
</gene>
<dbReference type="RefSeq" id="WP_000149939.1">
    <property type="nucleotide sequence ID" value="NZ_AHNR02000040.1"/>
</dbReference>
<comment type="caution">
    <text evidence="1">The sequence shown here is derived from an EMBL/GenBank/DDBJ whole genome shotgun (WGS) entry which is preliminary data.</text>
</comment>
<reference evidence="1 2" key="1">
    <citation type="submission" date="2012-10" db="EMBL/GenBank/DDBJ databases">
        <authorList>
            <person name="Harkins D.M."/>
            <person name="Durkin A.S."/>
            <person name="Brinkac L.M."/>
            <person name="Haft D.H."/>
            <person name="Selengut J.D."/>
            <person name="Sanka R."/>
            <person name="DePew J."/>
            <person name="Purushe J."/>
            <person name="Chanthongthip A."/>
            <person name="Lattana O."/>
            <person name="Phetsouvanh R."/>
            <person name="Newton P.N."/>
            <person name="Vinetz J.M."/>
            <person name="Sutton G.G."/>
            <person name="Nierman W.C."/>
            <person name="Fouts D.E."/>
        </authorList>
    </citation>
    <scope>NUCLEOTIDE SEQUENCE [LARGE SCALE GENOMIC DNA]</scope>
    <source>
        <strain evidence="1 2">UI 12758</strain>
    </source>
</reference>
<proteinExistence type="predicted"/>
<protein>
    <recommendedName>
        <fullName evidence="3">NTP pyrophosphohydrolase MazG putative catalytic core domain-containing protein</fullName>
    </recommendedName>
</protein>
<evidence type="ECO:0008006" key="3">
    <source>
        <dbReference type="Google" id="ProtNLM"/>
    </source>
</evidence>
<dbReference type="Proteomes" id="UP000001340">
    <property type="component" value="Unassembled WGS sequence"/>
</dbReference>
<evidence type="ECO:0000313" key="1">
    <source>
        <dbReference type="EMBL" id="EKR54935.1"/>
    </source>
</evidence>
<accession>A0A0E2DH15</accession>
<organism evidence="1 2">
    <name type="scientific">Leptospira interrogans str. UI 12758</name>
    <dbReference type="NCBI Taxonomy" id="1049938"/>
    <lineage>
        <taxon>Bacteria</taxon>
        <taxon>Pseudomonadati</taxon>
        <taxon>Spirochaetota</taxon>
        <taxon>Spirochaetia</taxon>
        <taxon>Leptospirales</taxon>
        <taxon>Leptospiraceae</taxon>
        <taxon>Leptospira</taxon>
    </lineage>
</organism>
<sequence>MTHTYNILKLIQLERGRQETLKQTGKFQFTCADPISDWKKLPILLEEVGEVAKAMNEDDSIGIAKELIQVAAVCVAWLESSTNENIQKLLYEAIENAVGKLKEKETK</sequence>
<dbReference type="AlphaFoldDB" id="A0A0E2DH15"/>
<dbReference type="EMBL" id="AHNR02000040">
    <property type="protein sequence ID" value="EKR54935.1"/>
    <property type="molecule type" value="Genomic_DNA"/>
</dbReference>